<dbReference type="InterPro" id="IPR036366">
    <property type="entry name" value="PGBDSf"/>
</dbReference>
<dbReference type="Pfam" id="PF01471">
    <property type="entry name" value="PG_binding_1"/>
    <property type="match status" value="1"/>
</dbReference>
<evidence type="ECO:0000259" key="2">
    <source>
        <dbReference type="PROSITE" id="PS50208"/>
    </source>
</evidence>
<proteinExistence type="predicted"/>
<dbReference type="EMBL" id="FNEK01000038">
    <property type="protein sequence ID" value="SDK35101.1"/>
    <property type="molecule type" value="Genomic_DNA"/>
</dbReference>
<dbReference type="RefSeq" id="WP_093159030.1">
    <property type="nucleotide sequence ID" value="NZ_FNEK01000038.1"/>
</dbReference>
<feature type="chain" id="PRO_5011444083" evidence="1">
    <location>
        <begin position="22"/>
        <end position="607"/>
    </location>
</feature>
<evidence type="ECO:0000256" key="1">
    <source>
        <dbReference type="SAM" id="SignalP"/>
    </source>
</evidence>
<dbReference type="InterPro" id="IPR029030">
    <property type="entry name" value="Caspase-like_dom_sf"/>
</dbReference>
<dbReference type="OrthoDB" id="321999at2"/>
<evidence type="ECO:0000313" key="3">
    <source>
        <dbReference type="EMBL" id="SDK35101.1"/>
    </source>
</evidence>
<accession>A0A1G9B6E9</accession>
<dbReference type="Gene3D" id="1.10.101.10">
    <property type="entry name" value="PGBD-like superfamily/PGBD"/>
    <property type="match status" value="1"/>
</dbReference>
<dbReference type="InterPro" id="IPR002477">
    <property type="entry name" value="Peptidoglycan-bd-like"/>
</dbReference>
<dbReference type="Pfam" id="PF00656">
    <property type="entry name" value="Peptidase_C14"/>
    <property type="match status" value="1"/>
</dbReference>
<dbReference type="GO" id="GO:0004197">
    <property type="term" value="F:cysteine-type endopeptidase activity"/>
    <property type="evidence" value="ECO:0007669"/>
    <property type="project" value="InterPro"/>
</dbReference>
<protein>
    <submittedName>
        <fullName evidence="3">Uncharacterized protein, contains caspase domain</fullName>
    </submittedName>
</protein>
<feature type="signal peptide" evidence="1">
    <location>
        <begin position="1"/>
        <end position="21"/>
    </location>
</feature>
<dbReference type="Proteomes" id="UP000199382">
    <property type="component" value="Unassembled WGS sequence"/>
</dbReference>
<dbReference type="GO" id="GO:0006508">
    <property type="term" value="P:proteolysis"/>
    <property type="evidence" value="ECO:0007669"/>
    <property type="project" value="InterPro"/>
</dbReference>
<dbReference type="AlphaFoldDB" id="A0A1G9B6E9"/>
<dbReference type="InterPro" id="IPR001309">
    <property type="entry name" value="Pept_C14_p20"/>
</dbReference>
<keyword evidence="1" id="KW-0732">Signal</keyword>
<organism evidence="3 4">
    <name type="scientific">Aliiruegeria lutimaris</name>
    <dbReference type="NCBI Taxonomy" id="571298"/>
    <lineage>
        <taxon>Bacteria</taxon>
        <taxon>Pseudomonadati</taxon>
        <taxon>Pseudomonadota</taxon>
        <taxon>Alphaproteobacteria</taxon>
        <taxon>Rhodobacterales</taxon>
        <taxon>Roseobacteraceae</taxon>
        <taxon>Aliiruegeria</taxon>
    </lineage>
</organism>
<dbReference type="InterPro" id="IPR011600">
    <property type="entry name" value="Pept_C14_caspase"/>
</dbReference>
<sequence>MAIRFLCVLSLLIATLSSAFAETDRRVALVIGNAGYSHVPLLANPANDATDIAAALKRLDFDVTLALDADDTAMQRLLRDFAGAAREADLSLVYYAGHGIEVDQTNYLIPVNAELRRDLDVDFEALPLDLVMQSLVGAGGLKIVLIDACRDNPFAAQLQLAKGTRSIGTGLGRVDPIGGVRAGGILVGYAAREGTVALDGAGRNSPYAAALLEYLEEPGLEISQLFRKVRDRVFDLTGGAQEPFTYGALPSGEFFLGEASVQPAVALAPPVSPQVSQLNDELSVYSAAEKLGSLRGWALYFDQFPRGRLEKSAIAREEQQLMNVIQSRVFGRYRGASETAALDNELRKSALGIFGIGDELARDIQSELKDRGNQIGVVDGQIGARTMRALAAVQAANRLPITGLPTRATLSVLGQIGPEAPAADLSATSGPIAKVIDRDAAALLEGDPRLDRLLQTFHEREIIYGYFGGRLYAAVYLGTTIGEPDLARYNRETGGALVEITTAAEQEFVSDLVRYDRKLWTRGNSGLRSDYGPTIGLSKAGGRLRWRSGAALAYSAPVSTFSGVTSSEIAYGRLVPDEPLSKDARIVGRVRWAMSLQPSHSIILEIE</sequence>
<keyword evidence="4" id="KW-1185">Reference proteome</keyword>
<gene>
    <name evidence="3" type="ORF">SAMN04488026_103842</name>
</gene>
<reference evidence="3 4" key="1">
    <citation type="submission" date="2016-10" db="EMBL/GenBank/DDBJ databases">
        <authorList>
            <person name="de Groot N.N."/>
        </authorList>
    </citation>
    <scope>NUCLEOTIDE SEQUENCE [LARGE SCALE GENOMIC DNA]</scope>
    <source>
        <strain evidence="3 4">DSM 25294</strain>
    </source>
</reference>
<dbReference type="Gene3D" id="3.40.50.1460">
    <property type="match status" value="1"/>
</dbReference>
<dbReference type="PANTHER" id="PTHR22576:SF37">
    <property type="entry name" value="MUCOSA-ASSOCIATED LYMPHOID TISSUE LYMPHOMA TRANSLOCATION PROTEIN 1"/>
    <property type="match status" value="1"/>
</dbReference>
<dbReference type="PROSITE" id="PS50208">
    <property type="entry name" value="CASPASE_P20"/>
    <property type="match status" value="1"/>
</dbReference>
<dbReference type="STRING" id="571298.SAMN04488026_103842"/>
<dbReference type="SUPFAM" id="SSF52129">
    <property type="entry name" value="Caspase-like"/>
    <property type="match status" value="1"/>
</dbReference>
<dbReference type="SUPFAM" id="SSF47090">
    <property type="entry name" value="PGBD-like"/>
    <property type="match status" value="1"/>
</dbReference>
<dbReference type="PANTHER" id="PTHR22576">
    <property type="entry name" value="MUCOSA ASSOCIATED LYMPHOID TISSUE LYMPHOMA TRANSLOCATION PROTEIN 1/PARACASPASE"/>
    <property type="match status" value="1"/>
</dbReference>
<feature type="domain" description="Caspase family p20" evidence="2">
    <location>
        <begin position="24"/>
        <end position="101"/>
    </location>
</feature>
<dbReference type="InterPro" id="IPR036365">
    <property type="entry name" value="PGBD-like_sf"/>
</dbReference>
<evidence type="ECO:0000313" key="4">
    <source>
        <dbReference type="Proteomes" id="UP000199382"/>
    </source>
</evidence>
<name>A0A1G9B6E9_9RHOB</name>
<dbReference type="InterPro" id="IPR052039">
    <property type="entry name" value="Caspase-related_regulators"/>
</dbReference>